<dbReference type="InterPro" id="IPR044251">
    <property type="entry name" value="LHP1-like"/>
</dbReference>
<accession>A0AA38CT61</accession>
<dbReference type="PANTHER" id="PTHR47240:SF2">
    <property type="entry name" value="CHROMO DOMAIN-CONTAINING PROTEIN LHP1"/>
    <property type="match status" value="1"/>
</dbReference>
<keyword evidence="3" id="KW-1185">Reference proteome</keyword>
<gene>
    <name evidence="2" type="ORF">KI387_014017</name>
</gene>
<dbReference type="AlphaFoldDB" id="A0AA38CT61"/>
<proteinExistence type="predicted"/>
<organism evidence="2 3">
    <name type="scientific">Taxus chinensis</name>
    <name type="common">Chinese yew</name>
    <name type="synonym">Taxus wallichiana var. chinensis</name>
    <dbReference type="NCBI Taxonomy" id="29808"/>
    <lineage>
        <taxon>Eukaryota</taxon>
        <taxon>Viridiplantae</taxon>
        <taxon>Streptophyta</taxon>
        <taxon>Embryophyta</taxon>
        <taxon>Tracheophyta</taxon>
        <taxon>Spermatophyta</taxon>
        <taxon>Pinopsida</taxon>
        <taxon>Pinidae</taxon>
        <taxon>Conifers II</taxon>
        <taxon>Cupressales</taxon>
        <taxon>Taxaceae</taxon>
        <taxon>Taxus</taxon>
    </lineage>
</organism>
<dbReference type="PANTHER" id="PTHR47240">
    <property type="entry name" value="CHROMO DOMAIN-CONTAINING PROTEIN LHP1"/>
    <property type="match status" value="1"/>
</dbReference>
<dbReference type="EMBL" id="JAHRHJ020000009">
    <property type="protein sequence ID" value="KAH9302434.1"/>
    <property type="molecule type" value="Genomic_DNA"/>
</dbReference>
<protein>
    <submittedName>
        <fullName evidence="2">Uncharacterized protein</fullName>
    </submittedName>
</protein>
<reference evidence="2 3" key="1">
    <citation type="journal article" date="2021" name="Nat. Plants">
        <title>The Taxus genome provides insights into paclitaxel biosynthesis.</title>
        <authorList>
            <person name="Xiong X."/>
            <person name="Gou J."/>
            <person name="Liao Q."/>
            <person name="Li Y."/>
            <person name="Zhou Q."/>
            <person name="Bi G."/>
            <person name="Li C."/>
            <person name="Du R."/>
            <person name="Wang X."/>
            <person name="Sun T."/>
            <person name="Guo L."/>
            <person name="Liang H."/>
            <person name="Lu P."/>
            <person name="Wu Y."/>
            <person name="Zhang Z."/>
            <person name="Ro D.K."/>
            <person name="Shang Y."/>
            <person name="Huang S."/>
            <person name="Yan J."/>
        </authorList>
    </citation>
    <scope>NUCLEOTIDE SEQUENCE [LARGE SCALE GENOMIC DNA]</scope>
    <source>
        <strain evidence="2">Ta-2019</strain>
    </source>
</reference>
<name>A0AA38CT61_TAXCH</name>
<comment type="caution">
    <text evidence="2">The sequence shown here is derived from an EMBL/GenBank/DDBJ whole genome shotgun (WGS) entry which is preliminary data.</text>
</comment>
<sequence>MNFPVGVNQAAQRKSILCLGGVQSRRKRARISKQSKSLDVQEEKAVSNGDGDDQVEVNDNNGKECLPPLSSACPHSNQFSAITHIIKAISYNSCTSEEKPDVSVLFKVQRADGQEVAVDNKFLRIHYPSL</sequence>
<feature type="region of interest" description="Disordered" evidence="1">
    <location>
        <begin position="30"/>
        <end position="61"/>
    </location>
</feature>
<dbReference type="Proteomes" id="UP000824469">
    <property type="component" value="Unassembled WGS sequence"/>
</dbReference>
<dbReference type="GO" id="GO:0031507">
    <property type="term" value="P:heterochromatin formation"/>
    <property type="evidence" value="ECO:0007669"/>
    <property type="project" value="InterPro"/>
</dbReference>
<evidence type="ECO:0000313" key="2">
    <source>
        <dbReference type="EMBL" id="KAH9302434.1"/>
    </source>
</evidence>
<feature type="non-terminal residue" evidence="2">
    <location>
        <position position="1"/>
    </location>
</feature>
<evidence type="ECO:0000256" key="1">
    <source>
        <dbReference type="SAM" id="MobiDB-lite"/>
    </source>
</evidence>
<evidence type="ECO:0000313" key="3">
    <source>
        <dbReference type="Proteomes" id="UP000824469"/>
    </source>
</evidence>